<sequence length="348" mass="39137">SLVSLHLRPECNVISLYCDISAALLLTGGLIRRLFISLLLSCVPTPPFPAIFAHLVRLSRISGVLTAHLFSSMIPASAAESRMMSRSSESPNAFPDDHQLAVEPLEQDVRGQSRTAFFVGSGMSFTLNVSLDRHLNAPNGRWLPGHEDVARNEAVDKAAKQAAKGKTSLRIRLPEYLRNGSLPASISARRQAHQDALLERWKKEWEASPRHARISKYDPSLPSKSYLRRVKTFTRTQASLFIQLRTGHIPLQQHLWRIGKADSAICTYCADAEETVRHFLIDCQFFRKDHLILKNALRRDANDLSKLLSNDTSNAKPLFRYIRDTGRFKDIYGEKFKINSADTDSDDG</sequence>
<evidence type="ECO:0000313" key="1">
    <source>
        <dbReference type="EMBL" id="THH10371.1"/>
    </source>
</evidence>
<accession>A0A4S4LGJ4</accession>
<evidence type="ECO:0000313" key="2">
    <source>
        <dbReference type="Proteomes" id="UP000310158"/>
    </source>
</evidence>
<dbReference type="EMBL" id="SGPL01000576">
    <property type="protein sequence ID" value="THH10371.1"/>
    <property type="molecule type" value="Genomic_DNA"/>
</dbReference>
<dbReference type="OrthoDB" id="3267074at2759"/>
<protein>
    <recommendedName>
        <fullName evidence="3">Reverse transcriptase zinc-binding domain-containing protein</fullName>
    </recommendedName>
</protein>
<evidence type="ECO:0008006" key="3">
    <source>
        <dbReference type="Google" id="ProtNLM"/>
    </source>
</evidence>
<dbReference type="Proteomes" id="UP000310158">
    <property type="component" value="Unassembled WGS sequence"/>
</dbReference>
<gene>
    <name evidence="1" type="ORF">EW146_g8390</name>
</gene>
<reference evidence="1 2" key="1">
    <citation type="submission" date="2019-02" db="EMBL/GenBank/DDBJ databases">
        <title>Genome sequencing of the rare red list fungi Bondarzewia mesenterica.</title>
        <authorList>
            <person name="Buettner E."/>
            <person name="Kellner H."/>
        </authorList>
    </citation>
    <scope>NUCLEOTIDE SEQUENCE [LARGE SCALE GENOMIC DNA]</scope>
    <source>
        <strain evidence="1 2">DSM 108281</strain>
    </source>
</reference>
<dbReference type="AlphaFoldDB" id="A0A4S4LGJ4"/>
<keyword evidence="2" id="KW-1185">Reference proteome</keyword>
<name>A0A4S4LGJ4_9AGAM</name>
<organism evidence="1 2">
    <name type="scientific">Bondarzewia mesenterica</name>
    <dbReference type="NCBI Taxonomy" id="1095465"/>
    <lineage>
        <taxon>Eukaryota</taxon>
        <taxon>Fungi</taxon>
        <taxon>Dikarya</taxon>
        <taxon>Basidiomycota</taxon>
        <taxon>Agaricomycotina</taxon>
        <taxon>Agaricomycetes</taxon>
        <taxon>Russulales</taxon>
        <taxon>Bondarzewiaceae</taxon>
        <taxon>Bondarzewia</taxon>
    </lineage>
</organism>
<feature type="non-terminal residue" evidence="1">
    <location>
        <position position="1"/>
    </location>
</feature>
<comment type="caution">
    <text evidence="1">The sequence shown here is derived from an EMBL/GenBank/DDBJ whole genome shotgun (WGS) entry which is preliminary data.</text>
</comment>
<proteinExistence type="predicted"/>